<feature type="transmembrane region" description="Helical" evidence="1">
    <location>
        <begin position="100"/>
        <end position="122"/>
    </location>
</feature>
<dbReference type="OrthoDB" id="10066407at2759"/>
<evidence type="ECO:0000313" key="3">
    <source>
        <dbReference type="Proteomes" id="UP000030746"/>
    </source>
</evidence>
<dbReference type="EMBL" id="KB202481">
    <property type="protein sequence ID" value="ESO90057.1"/>
    <property type="molecule type" value="Genomic_DNA"/>
</dbReference>
<name>V4A081_LOTGI</name>
<dbReference type="AlphaFoldDB" id="V4A081"/>
<dbReference type="OMA" id="WSVLCMP"/>
<organism evidence="2 3">
    <name type="scientific">Lottia gigantea</name>
    <name type="common">Giant owl limpet</name>
    <dbReference type="NCBI Taxonomy" id="225164"/>
    <lineage>
        <taxon>Eukaryota</taxon>
        <taxon>Metazoa</taxon>
        <taxon>Spiralia</taxon>
        <taxon>Lophotrochozoa</taxon>
        <taxon>Mollusca</taxon>
        <taxon>Gastropoda</taxon>
        <taxon>Patellogastropoda</taxon>
        <taxon>Lottioidea</taxon>
        <taxon>Lottiidae</taxon>
        <taxon>Lottia</taxon>
    </lineage>
</organism>
<keyword evidence="1" id="KW-0472">Membrane</keyword>
<evidence type="ECO:0008006" key="4">
    <source>
        <dbReference type="Google" id="ProtNLM"/>
    </source>
</evidence>
<keyword evidence="3" id="KW-1185">Reference proteome</keyword>
<keyword evidence="1" id="KW-1133">Transmembrane helix</keyword>
<keyword evidence="1" id="KW-0812">Transmembrane</keyword>
<dbReference type="InterPro" id="IPR029386">
    <property type="entry name" value="TMEM169"/>
</dbReference>
<feature type="non-terminal residue" evidence="2">
    <location>
        <position position="1"/>
    </location>
</feature>
<feature type="non-terminal residue" evidence="2">
    <location>
        <position position="170"/>
    </location>
</feature>
<dbReference type="CTD" id="20252649"/>
<dbReference type="Proteomes" id="UP000030746">
    <property type="component" value="Unassembled WGS sequence"/>
</dbReference>
<dbReference type="Pfam" id="PF15052">
    <property type="entry name" value="TMEM169"/>
    <property type="match status" value="1"/>
</dbReference>
<dbReference type="PANTHER" id="PTHR31777:SF0">
    <property type="entry name" value="TRANSMEMBRANE PROTEIN 169"/>
    <property type="match status" value="1"/>
</dbReference>
<dbReference type="RefSeq" id="XP_009059116.1">
    <property type="nucleotide sequence ID" value="XM_009060868.1"/>
</dbReference>
<sequence>NGQLITVPGTVTQGYQTGETVDVQLDLSDHELKRLASKDKKDKCGCGLNQGPHIVLFSVIFIPIAWVMSLGMAFYMGVITLYNIYLYFSEERTIWHKITVCPILVLTFPFTVGLCAIGIAFYSCIVQVSWRYKSWLREVFDFEKGFYGWLCLKLDLPHCAPYDVVILDES</sequence>
<feature type="transmembrane region" description="Helical" evidence="1">
    <location>
        <begin position="55"/>
        <end position="88"/>
    </location>
</feature>
<dbReference type="HOGENOM" id="CLU_135827_0_0_1"/>
<proteinExistence type="predicted"/>
<dbReference type="PANTHER" id="PTHR31777">
    <property type="entry name" value="TRANSMEMBRANE PROTEIN 169"/>
    <property type="match status" value="1"/>
</dbReference>
<evidence type="ECO:0000256" key="1">
    <source>
        <dbReference type="SAM" id="Phobius"/>
    </source>
</evidence>
<evidence type="ECO:0000313" key="2">
    <source>
        <dbReference type="EMBL" id="ESO90057.1"/>
    </source>
</evidence>
<protein>
    <recommendedName>
        <fullName evidence="4">Transmembrane protein 169</fullName>
    </recommendedName>
</protein>
<reference evidence="2 3" key="1">
    <citation type="journal article" date="2013" name="Nature">
        <title>Insights into bilaterian evolution from three spiralian genomes.</title>
        <authorList>
            <person name="Simakov O."/>
            <person name="Marletaz F."/>
            <person name="Cho S.J."/>
            <person name="Edsinger-Gonzales E."/>
            <person name="Havlak P."/>
            <person name="Hellsten U."/>
            <person name="Kuo D.H."/>
            <person name="Larsson T."/>
            <person name="Lv J."/>
            <person name="Arendt D."/>
            <person name="Savage R."/>
            <person name="Osoegawa K."/>
            <person name="de Jong P."/>
            <person name="Grimwood J."/>
            <person name="Chapman J.A."/>
            <person name="Shapiro H."/>
            <person name="Aerts A."/>
            <person name="Otillar R.P."/>
            <person name="Terry A.Y."/>
            <person name="Boore J.L."/>
            <person name="Grigoriev I.V."/>
            <person name="Lindberg D.R."/>
            <person name="Seaver E.C."/>
            <person name="Weisblat D.A."/>
            <person name="Putnam N.H."/>
            <person name="Rokhsar D.S."/>
        </authorList>
    </citation>
    <scope>NUCLEOTIDE SEQUENCE [LARGE SCALE GENOMIC DNA]</scope>
</reference>
<dbReference type="GeneID" id="20252649"/>
<gene>
    <name evidence="2" type="ORF">LOTGIDRAFT_85259</name>
</gene>
<accession>V4A081</accession>
<dbReference type="KEGG" id="lgi:LOTGIDRAFT_85259"/>